<proteinExistence type="predicted"/>
<dbReference type="HOGENOM" id="CLU_3080735_0_0_9"/>
<dbReference type="BioCyc" id="JESP1508404:G14D9-13208-MONOMER"/>
<sequence>MQGNADDFYNGCHGFYDIQDFGSANTLAAHLAHFIKAQGKEVEIVREPYRFH</sequence>
<dbReference type="KEGG" id="jeo:JMA_39250"/>
<evidence type="ECO:0000313" key="1">
    <source>
        <dbReference type="EMBL" id="AJD93242.1"/>
    </source>
</evidence>
<gene>
    <name evidence="1" type="ORF">JMA_39250</name>
</gene>
<geneLocation type="plasmid" evidence="2"/>
<dbReference type="AlphaFoldDB" id="A0A0B5AX22"/>
<keyword evidence="1" id="KW-0614">Plasmid</keyword>
<keyword evidence="2" id="KW-1185">Reference proteome</keyword>
<organism evidence="1 2">
    <name type="scientific">Jeotgalibacillus malaysiensis</name>
    <dbReference type="NCBI Taxonomy" id="1508404"/>
    <lineage>
        <taxon>Bacteria</taxon>
        <taxon>Bacillati</taxon>
        <taxon>Bacillota</taxon>
        <taxon>Bacilli</taxon>
        <taxon>Bacillales</taxon>
        <taxon>Caryophanaceae</taxon>
        <taxon>Jeotgalibacillus</taxon>
    </lineage>
</organism>
<reference evidence="1 2" key="1">
    <citation type="submission" date="2014-08" db="EMBL/GenBank/DDBJ databases">
        <title>Complete genome of a marine bacteria Jeotgalibacillus malaysiensis.</title>
        <authorList>
            <person name="Yaakop A.S."/>
            <person name="Chan K.-G."/>
            <person name="Goh K.M."/>
        </authorList>
    </citation>
    <scope>NUCLEOTIDE SEQUENCE [LARGE SCALE GENOMIC DNA]</scope>
    <source>
        <strain evidence="1 2">D5</strain>
        <plasmid evidence="2">Plasmid</plasmid>
    </source>
</reference>
<dbReference type="Proteomes" id="UP000031449">
    <property type="component" value="Plasmid unnamed"/>
</dbReference>
<dbReference type="EMBL" id="CP009417">
    <property type="protein sequence ID" value="AJD93242.1"/>
    <property type="molecule type" value="Genomic_DNA"/>
</dbReference>
<name>A0A0B5AX22_9BACL</name>
<protein>
    <submittedName>
        <fullName evidence="1">Uncharacterized protein</fullName>
    </submittedName>
</protein>
<accession>A0A0B5AX22</accession>
<evidence type="ECO:0000313" key="2">
    <source>
        <dbReference type="Proteomes" id="UP000031449"/>
    </source>
</evidence>